<comment type="function">
    <text evidence="7">Bifunctional enzyme involved in flavonoid metabolism.</text>
</comment>
<dbReference type="InterPro" id="IPR000048">
    <property type="entry name" value="IQ_motif_EF-hand-BS"/>
</dbReference>
<feature type="domain" description="DUF4005" evidence="17">
    <location>
        <begin position="597"/>
        <end position="652"/>
    </location>
</feature>
<dbReference type="EMBL" id="JACGWM010000001">
    <property type="protein sequence ID" value="KAL0397350.1"/>
    <property type="molecule type" value="Genomic_DNA"/>
</dbReference>
<protein>
    <recommendedName>
        <fullName evidence="10">Dihydroflavonol 4-reductase</fullName>
        <ecNumber evidence="9">1.1.1.219</ecNumber>
        <ecNumber evidence="8">1.1.1.234</ecNumber>
    </recommendedName>
    <alternativeName>
        <fullName evidence="12">Dihydrokaempferol 4-reductase</fullName>
    </alternativeName>
    <alternativeName>
        <fullName evidence="11">Flavanone 4-reductase</fullName>
    </alternativeName>
</protein>
<dbReference type="CDD" id="cd08958">
    <property type="entry name" value="FR_SDR_e"/>
    <property type="match status" value="1"/>
</dbReference>
<organism evidence="18">
    <name type="scientific">Sesamum calycinum</name>
    <dbReference type="NCBI Taxonomy" id="2727403"/>
    <lineage>
        <taxon>Eukaryota</taxon>
        <taxon>Viridiplantae</taxon>
        <taxon>Streptophyta</taxon>
        <taxon>Embryophyta</taxon>
        <taxon>Tracheophyta</taxon>
        <taxon>Spermatophyta</taxon>
        <taxon>Magnoliopsida</taxon>
        <taxon>eudicotyledons</taxon>
        <taxon>Gunneridae</taxon>
        <taxon>Pentapetalae</taxon>
        <taxon>asterids</taxon>
        <taxon>lamiids</taxon>
        <taxon>Lamiales</taxon>
        <taxon>Pedaliaceae</taxon>
        <taxon>Sesamum</taxon>
    </lineage>
</organism>
<dbReference type="GO" id="GO:0005516">
    <property type="term" value="F:calmodulin binding"/>
    <property type="evidence" value="ECO:0007669"/>
    <property type="project" value="UniProtKB-KW"/>
</dbReference>
<comment type="caution">
    <text evidence="18">The sequence shown here is derived from an EMBL/GenBank/DDBJ whole genome shotgun (WGS) entry which is preliminary data.</text>
</comment>
<keyword evidence="2" id="KW-0521">NADP</keyword>
<dbReference type="GO" id="GO:0047890">
    <property type="term" value="F:flavanone 4-reductase activity"/>
    <property type="evidence" value="ECO:0007669"/>
    <property type="project" value="UniProtKB-EC"/>
</dbReference>
<evidence type="ECO:0000256" key="6">
    <source>
        <dbReference type="ARBA" id="ARBA00023445"/>
    </source>
</evidence>
<evidence type="ECO:0000259" key="16">
    <source>
        <dbReference type="Pfam" id="PF01370"/>
    </source>
</evidence>
<sequence>MIGVGRVVCVTGASGFIASWLVKRLLQRGYTVKATVRNLYDPKKILHLKSLEGAEERLQLLRADLIENGSFDSVVDGCEAVFHTASPVLFSTTHPQAELIEPAVKGTLNILKSCSKVTSVKRVVMTSSTASVVFNRKTKGPDVLIDETWFSDPDFCEENKLWYPLSKTLAEKAAWKFAEENGIDLVVMHPGFVSGPLLQPTLNATSEVFLDLIKGKELFPSYHFVDVRDVAYAHIMAFENPSAAGRYCLVERVLHHSGFLQILNKLYPSLNTPIISPAKNPTHQVSKEKAESLGINFMPLEASKWIRNFLLGKREDRGKKTGPSLPPETSMSGTLALVSPLNTPKVRRWSFRRSTSTKAVTSHQSSRSLDFILPPKQALLEYQTDQQNYTTYRSLSAHAAATKIQAVYRSYLAKKALRALRGLVKLQALARGHLVRKRMNIVLRSMHAVLVIQVRARIQRIQMAEEPPVTVGRRKSYRESSASESDRQLRKEISENVATGNSFSTYGGSRNRSGIMDYTPYERVEYGSRTCNSGHFSASQREYRLHMCPSPSTLSFTDSSSTTYDGQLEEFSLEMARRNSRRYSACPENKHPFNHLPAQCPDHVTSDSHFTPNYMINTKSSRAKARSHSEPRQRPKVDTEQKNRRSSSMDENNESPYLMKLYRSGKSTVDGNHDSNIRNSLIPFEVSVGTTPSHLICTFYLPEFITT</sequence>
<reference evidence="18" key="1">
    <citation type="submission" date="2020-06" db="EMBL/GenBank/DDBJ databases">
        <authorList>
            <person name="Li T."/>
            <person name="Hu X."/>
            <person name="Zhang T."/>
            <person name="Song X."/>
            <person name="Zhang H."/>
            <person name="Dai N."/>
            <person name="Sheng W."/>
            <person name="Hou X."/>
            <person name="Wei L."/>
        </authorList>
    </citation>
    <scope>NUCLEOTIDE SEQUENCE</scope>
    <source>
        <strain evidence="18">KEN8</strain>
        <tissue evidence="18">Leaf</tissue>
    </source>
</reference>
<evidence type="ECO:0000256" key="13">
    <source>
        <dbReference type="ARBA" id="ARBA00048870"/>
    </source>
</evidence>
<proteinExistence type="inferred from homology"/>
<dbReference type="SUPFAM" id="SSF51735">
    <property type="entry name" value="NAD(P)-binding Rossmann-fold domains"/>
    <property type="match status" value="1"/>
</dbReference>
<dbReference type="Pfam" id="PF00612">
    <property type="entry name" value="IQ"/>
    <property type="match status" value="2"/>
</dbReference>
<name>A0AAW2SZ13_9LAMI</name>
<dbReference type="Gene3D" id="1.20.5.190">
    <property type="match status" value="1"/>
</dbReference>
<dbReference type="GO" id="GO:0009813">
    <property type="term" value="P:flavonoid biosynthetic process"/>
    <property type="evidence" value="ECO:0007669"/>
    <property type="project" value="UniProtKB-KW"/>
</dbReference>
<evidence type="ECO:0000256" key="8">
    <source>
        <dbReference type="ARBA" id="ARBA00039055"/>
    </source>
</evidence>
<dbReference type="PANTHER" id="PTHR10366">
    <property type="entry name" value="NAD DEPENDENT EPIMERASE/DEHYDRATASE"/>
    <property type="match status" value="1"/>
</dbReference>
<dbReference type="InterPro" id="IPR036291">
    <property type="entry name" value="NAD(P)-bd_dom_sf"/>
</dbReference>
<dbReference type="Pfam" id="PF13178">
    <property type="entry name" value="DUF4005"/>
    <property type="match status" value="1"/>
</dbReference>
<dbReference type="PANTHER" id="PTHR10366:SF849">
    <property type="entry name" value="NAD-DEPENDENT EPIMERASE_DEHYDRATASE DOMAIN-CONTAINING PROTEIN"/>
    <property type="match status" value="1"/>
</dbReference>
<dbReference type="GO" id="GO:0045552">
    <property type="term" value="F:dihydroflavanol 4-reductase activity"/>
    <property type="evidence" value="ECO:0007669"/>
    <property type="project" value="UniProtKB-EC"/>
</dbReference>
<evidence type="ECO:0000256" key="15">
    <source>
        <dbReference type="SAM" id="MobiDB-lite"/>
    </source>
</evidence>
<feature type="region of interest" description="Disordered" evidence="15">
    <location>
        <begin position="467"/>
        <end position="494"/>
    </location>
</feature>
<dbReference type="AlphaFoldDB" id="A0AAW2SZ13"/>
<dbReference type="InterPro" id="IPR050425">
    <property type="entry name" value="NAD(P)_dehydrat-like"/>
</dbReference>
<dbReference type="Gene3D" id="3.40.50.720">
    <property type="entry name" value="NAD(P)-binding Rossmann-like Domain"/>
    <property type="match status" value="1"/>
</dbReference>
<evidence type="ECO:0000259" key="17">
    <source>
        <dbReference type="Pfam" id="PF13178"/>
    </source>
</evidence>
<feature type="compositionally biased region" description="Basic and acidic residues" evidence="15">
    <location>
        <begin position="627"/>
        <end position="643"/>
    </location>
</feature>
<dbReference type="EC" id="1.1.1.234" evidence="8"/>
<dbReference type="Pfam" id="PF01370">
    <property type="entry name" value="Epimerase"/>
    <property type="match status" value="1"/>
</dbReference>
<accession>A0AAW2SZ13</accession>
<evidence type="ECO:0000256" key="1">
    <source>
        <dbReference type="ARBA" id="ARBA00004935"/>
    </source>
</evidence>
<keyword evidence="3" id="KW-0112">Calmodulin-binding</keyword>
<dbReference type="PROSITE" id="PS50096">
    <property type="entry name" value="IQ"/>
    <property type="match status" value="2"/>
</dbReference>
<comment type="catalytic activity">
    <reaction evidence="14">
        <text>a (2R,3S,4S)-leucoanthocyanidin + NADP(+) = a (2R,3R)-dihydroflavonol + NADPH + H(+)</text>
        <dbReference type="Rhea" id="RHEA:54444"/>
        <dbReference type="ChEBI" id="CHEBI:15378"/>
        <dbReference type="ChEBI" id="CHEBI:57783"/>
        <dbReference type="ChEBI" id="CHEBI:58349"/>
        <dbReference type="ChEBI" id="CHEBI:138176"/>
        <dbReference type="ChEBI" id="CHEBI:138188"/>
        <dbReference type="EC" id="1.1.1.219"/>
    </reaction>
</comment>
<gene>
    <name evidence="18" type="ORF">Scaly_0183400</name>
</gene>
<comment type="catalytic activity">
    <reaction evidence="13">
        <text>(2S)-flavan-4-ol + NADP(+) = (2S)-flavanone + NADPH + H(+)</text>
        <dbReference type="Rhea" id="RHEA:11228"/>
        <dbReference type="ChEBI" id="CHEBI:15378"/>
        <dbReference type="ChEBI" id="CHEBI:15605"/>
        <dbReference type="ChEBI" id="CHEBI:15606"/>
        <dbReference type="ChEBI" id="CHEBI:57783"/>
        <dbReference type="ChEBI" id="CHEBI:58349"/>
        <dbReference type="EC" id="1.1.1.234"/>
    </reaction>
</comment>
<evidence type="ECO:0000256" key="9">
    <source>
        <dbReference type="ARBA" id="ARBA00039057"/>
    </source>
</evidence>
<evidence type="ECO:0000256" key="14">
    <source>
        <dbReference type="ARBA" id="ARBA00049132"/>
    </source>
</evidence>
<reference evidence="18" key="2">
    <citation type="journal article" date="2024" name="Plant">
        <title>Genomic evolution and insights into agronomic trait innovations of Sesamum species.</title>
        <authorList>
            <person name="Miao H."/>
            <person name="Wang L."/>
            <person name="Qu L."/>
            <person name="Liu H."/>
            <person name="Sun Y."/>
            <person name="Le M."/>
            <person name="Wang Q."/>
            <person name="Wei S."/>
            <person name="Zheng Y."/>
            <person name="Lin W."/>
            <person name="Duan Y."/>
            <person name="Cao H."/>
            <person name="Xiong S."/>
            <person name="Wang X."/>
            <person name="Wei L."/>
            <person name="Li C."/>
            <person name="Ma Q."/>
            <person name="Ju M."/>
            <person name="Zhao R."/>
            <person name="Li G."/>
            <person name="Mu C."/>
            <person name="Tian Q."/>
            <person name="Mei H."/>
            <person name="Zhang T."/>
            <person name="Gao T."/>
            <person name="Zhang H."/>
        </authorList>
    </citation>
    <scope>NUCLEOTIDE SEQUENCE</scope>
    <source>
        <strain evidence="18">KEN8</strain>
    </source>
</reference>
<keyword evidence="4" id="KW-0560">Oxidoreductase</keyword>
<evidence type="ECO:0000256" key="7">
    <source>
        <dbReference type="ARBA" id="ARBA00037100"/>
    </source>
</evidence>
<evidence type="ECO:0000256" key="4">
    <source>
        <dbReference type="ARBA" id="ARBA00023002"/>
    </source>
</evidence>
<feature type="compositionally biased region" description="Basic and acidic residues" evidence="15">
    <location>
        <begin position="484"/>
        <end position="494"/>
    </location>
</feature>
<dbReference type="FunFam" id="3.40.50.720:FF:000085">
    <property type="entry name" value="Dihydroflavonol reductase"/>
    <property type="match status" value="1"/>
</dbReference>
<evidence type="ECO:0000256" key="3">
    <source>
        <dbReference type="ARBA" id="ARBA00022860"/>
    </source>
</evidence>
<evidence type="ECO:0000313" key="18">
    <source>
        <dbReference type="EMBL" id="KAL0397350.1"/>
    </source>
</evidence>
<comment type="similarity">
    <text evidence="6">Belongs to the NAD(P)-dependent epimerase/dehydratase family. Dihydroflavonol-4-reductase subfamily.</text>
</comment>
<dbReference type="CDD" id="cd23767">
    <property type="entry name" value="IQCD"/>
    <property type="match status" value="1"/>
</dbReference>
<evidence type="ECO:0000256" key="11">
    <source>
        <dbReference type="ARBA" id="ARBA00042087"/>
    </source>
</evidence>
<dbReference type="InterPro" id="IPR025064">
    <property type="entry name" value="DUF4005"/>
</dbReference>
<dbReference type="InterPro" id="IPR001509">
    <property type="entry name" value="Epimerase_deHydtase"/>
</dbReference>
<dbReference type="EC" id="1.1.1.219" evidence="9"/>
<dbReference type="SMART" id="SM00015">
    <property type="entry name" value="IQ"/>
    <property type="match status" value="2"/>
</dbReference>
<evidence type="ECO:0000256" key="10">
    <source>
        <dbReference type="ARBA" id="ARBA00039963"/>
    </source>
</evidence>
<evidence type="ECO:0000256" key="2">
    <source>
        <dbReference type="ARBA" id="ARBA00022857"/>
    </source>
</evidence>
<evidence type="ECO:0000256" key="5">
    <source>
        <dbReference type="ARBA" id="ARBA00023241"/>
    </source>
</evidence>
<comment type="pathway">
    <text evidence="1">Pigment biosynthesis; anthocyanin biosynthesis.</text>
</comment>
<feature type="domain" description="NAD-dependent epimerase/dehydratase" evidence="16">
    <location>
        <begin position="8"/>
        <end position="244"/>
    </location>
</feature>
<evidence type="ECO:0000256" key="12">
    <source>
        <dbReference type="ARBA" id="ARBA00042831"/>
    </source>
</evidence>
<keyword evidence="5" id="KW-0284">Flavonoid biosynthesis</keyword>
<feature type="region of interest" description="Disordered" evidence="15">
    <location>
        <begin position="620"/>
        <end position="657"/>
    </location>
</feature>